<sequence>MNFPPQAGENTGIDTRSLRQRRDDFVDYDKHLKRREELKQKISRPYFRDWTNMQYHKGKTFLSPPRLFKADLSHYFPNLFGQTLLKKDHSPRDTTPVLEGKASVVTLFSSAWAENQVQSFVSKKANPALHELLGKNSGKAQMVQINVEDNSLKYWIIRLFMGSLRKRVGKDNWGRYFIVRRGISDEIREHIGLLNSKVGYTYLVDSNCRIRWAGSGPSEPEEREGLVKGVQRLLDEMNKEAAQKKPTEEA</sequence>
<dbReference type="InterPro" id="IPR007849">
    <property type="entry name" value="ATP10"/>
</dbReference>
<evidence type="ECO:0000313" key="2">
    <source>
        <dbReference type="Proteomes" id="UP000014074"/>
    </source>
</evidence>
<dbReference type="OrthoDB" id="17089at2759"/>
<dbReference type="PANTHER" id="PTHR28106">
    <property type="entry name" value="MITOCHONDRIAL ATPASE COMPLEX SUBUNIT ATP10"/>
    <property type="match status" value="1"/>
</dbReference>
<protein>
    <submittedName>
        <fullName evidence="1">Putative mitochondrial atpase complex subunit atp10 protein</fullName>
    </submittedName>
</protein>
<dbReference type="GO" id="GO:0033615">
    <property type="term" value="P:mitochondrial proton-transporting ATP synthase complex assembly"/>
    <property type="evidence" value="ECO:0007669"/>
    <property type="project" value="TreeGrafter"/>
</dbReference>
<dbReference type="eggNOG" id="KOG4614">
    <property type="taxonomic scope" value="Eukaryota"/>
</dbReference>
<dbReference type="PANTHER" id="PTHR28106:SF1">
    <property type="entry name" value="MITOCHONDRIAL ATPASE COMPLEX SUBUNIT ATP10"/>
    <property type="match status" value="1"/>
</dbReference>
<dbReference type="RefSeq" id="XP_007913222.1">
    <property type="nucleotide sequence ID" value="XM_007915031.1"/>
</dbReference>
<reference evidence="2" key="1">
    <citation type="journal article" date="2013" name="Genome Announc.">
        <title>Draft genome sequence of the ascomycete Phaeoacremonium aleophilum strain UCR-PA7, a causal agent of the esca disease complex in grapevines.</title>
        <authorList>
            <person name="Blanco-Ulate B."/>
            <person name="Rolshausen P."/>
            <person name="Cantu D."/>
        </authorList>
    </citation>
    <scope>NUCLEOTIDE SEQUENCE [LARGE SCALE GENOMIC DNA]</scope>
    <source>
        <strain evidence="2">UCR-PA7</strain>
    </source>
</reference>
<dbReference type="AlphaFoldDB" id="R8BS58"/>
<dbReference type="EMBL" id="KB932933">
    <property type="protein sequence ID" value="EOO02130.1"/>
    <property type="molecule type" value="Genomic_DNA"/>
</dbReference>
<name>R8BS58_PHAM7</name>
<dbReference type="GO" id="GO:0005743">
    <property type="term" value="C:mitochondrial inner membrane"/>
    <property type="evidence" value="ECO:0007669"/>
    <property type="project" value="TreeGrafter"/>
</dbReference>
<organism evidence="1 2">
    <name type="scientific">Phaeoacremonium minimum (strain UCR-PA7)</name>
    <name type="common">Esca disease fungus</name>
    <name type="synonym">Togninia minima</name>
    <dbReference type="NCBI Taxonomy" id="1286976"/>
    <lineage>
        <taxon>Eukaryota</taxon>
        <taxon>Fungi</taxon>
        <taxon>Dikarya</taxon>
        <taxon>Ascomycota</taxon>
        <taxon>Pezizomycotina</taxon>
        <taxon>Sordariomycetes</taxon>
        <taxon>Sordariomycetidae</taxon>
        <taxon>Togniniales</taxon>
        <taxon>Togniniaceae</taxon>
        <taxon>Phaeoacremonium</taxon>
    </lineage>
</organism>
<dbReference type="HOGENOM" id="CLU_047290_0_1_1"/>
<dbReference type="GeneID" id="19322668"/>
<gene>
    <name evidence="1" type="ORF">UCRPA7_2420</name>
</gene>
<accession>R8BS58</accession>
<evidence type="ECO:0000313" key="1">
    <source>
        <dbReference type="EMBL" id="EOO02130.1"/>
    </source>
</evidence>
<dbReference type="Proteomes" id="UP000014074">
    <property type="component" value="Unassembled WGS sequence"/>
</dbReference>
<keyword evidence="2" id="KW-1185">Reference proteome</keyword>
<dbReference type="Pfam" id="PF05176">
    <property type="entry name" value="ATP-synt_10"/>
    <property type="match status" value="1"/>
</dbReference>
<dbReference type="KEGG" id="tmn:UCRPA7_2420"/>
<proteinExistence type="predicted"/>